<accession>A0A0E9QR56</accession>
<protein>
    <submittedName>
        <fullName evidence="1">Uncharacterized protein</fullName>
    </submittedName>
</protein>
<sequence length="34" mass="3850">MRILVKRNGGVLILPRDKRQAPSKLCEQTSIQSI</sequence>
<dbReference type="AlphaFoldDB" id="A0A0E9QR56"/>
<evidence type="ECO:0000313" key="1">
    <source>
        <dbReference type="EMBL" id="JAH18725.1"/>
    </source>
</evidence>
<reference evidence="1" key="1">
    <citation type="submission" date="2014-11" db="EMBL/GenBank/DDBJ databases">
        <authorList>
            <person name="Amaro Gonzalez C."/>
        </authorList>
    </citation>
    <scope>NUCLEOTIDE SEQUENCE</scope>
</reference>
<reference evidence="1" key="2">
    <citation type="journal article" date="2015" name="Fish Shellfish Immunol.">
        <title>Early steps in the European eel (Anguilla anguilla)-Vibrio vulnificus interaction in the gills: Role of the RtxA13 toxin.</title>
        <authorList>
            <person name="Callol A."/>
            <person name="Pajuelo D."/>
            <person name="Ebbesson L."/>
            <person name="Teles M."/>
            <person name="MacKenzie S."/>
            <person name="Amaro C."/>
        </authorList>
    </citation>
    <scope>NUCLEOTIDE SEQUENCE</scope>
</reference>
<organism evidence="1">
    <name type="scientific">Anguilla anguilla</name>
    <name type="common">European freshwater eel</name>
    <name type="synonym">Muraena anguilla</name>
    <dbReference type="NCBI Taxonomy" id="7936"/>
    <lineage>
        <taxon>Eukaryota</taxon>
        <taxon>Metazoa</taxon>
        <taxon>Chordata</taxon>
        <taxon>Craniata</taxon>
        <taxon>Vertebrata</taxon>
        <taxon>Euteleostomi</taxon>
        <taxon>Actinopterygii</taxon>
        <taxon>Neopterygii</taxon>
        <taxon>Teleostei</taxon>
        <taxon>Anguilliformes</taxon>
        <taxon>Anguillidae</taxon>
        <taxon>Anguilla</taxon>
    </lineage>
</organism>
<proteinExistence type="predicted"/>
<dbReference type="EMBL" id="GBXM01089852">
    <property type="protein sequence ID" value="JAH18725.1"/>
    <property type="molecule type" value="Transcribed_RNA"/>
</dbReference>
<name>A0A0E9QR56_ANGAN</name>